<keyword evidence="3" id="KW-1185">Reference proteome</keyword>
<proteinExistence type="predicted"/>
<feature type="compositionally biased region" description="Basic and acidic residues" evidence="1">
    <location>
        <begin position="106"/>
        <end position="124"/>
    </location>
</feature>
<gene>
    <name evidence="2" type="ORF">THAOC_07148</name>
</gene>
<feature type="region of interest" description="Disordered" evidence="1">
    <location>
        <begin position="101"/>
        <end position="125"/>
    </location>
</feature>
<dbReference type="OrthoDB" id="54980at2759"/>
<dbReference type="EMBL" id="AGNL01007256">
    <property type="protein sequence ID" value="EJK71419.1"/>
    <property type="molecule type" value="Genomic_DNA"/>
</dbReference>
<dbReference type="AlphaFoldDB" id="K0T2M3"/>
<accession>K0T2M3</accession>
<sequence length="455" mass="49544">MAKPKHKKICVGAGAINQDLPKGWPASCKYSYAAGRKDLVPGNTLQFDGNGADIFLKKRAVQSASTDFPVLADNGKVLNGKSAPTRFLVIFPGRLNLKVPDDDCDADHKPEEAVNEPDPKEQAKKKSPFVLANPPRLLGKLVSLGGENMELRMPFPASDGDVTPVGESRRNHLILSGKAIPLAGKYMSLTLKRAGKASAGGNSGKKQGGGSLHCKDVFRSVIVFGESKGGDKVVSPNDDEEMNHYGASSRSLDGGASQTKKKRGPKAKISPQPKRASRCNKHLSESEDEVSEEEILENSDGGSDDEFVLKVNRKRKSRADDSVGEDDGEKPKKRTPRRSVSSKKITYVDVEEDVDEMTSESESSADASDEGEIGMKGKEAVLHKRSTPVARAPRKHTLKKVDVIELDADSCSSAKQSKPSPLRRKRHRSPSKKRKSQLETINLYDKDDDEFRFLG</sequence>
<feature type="compositionally biased region" description="Acidic residues" evidence="1">
    <location>
        <begin position="286"/>
        <end position="306"/>
    </location>
</feature>
<feature type="compositionally biased region" description="Acidic residues" evidence="1">
    <location>
        <begin position="349"/>
        <end position="359"/>
    </location>
</feature>
<reference evidence="2 3" key="1">
    <citation type="journal article" date="2012" name="Genome Biol.">
        <title>Genome and low-iron response of an oceanic diatom adapted to chronic iron limitation.</title>
        <authorList>
            <person name="Lommer M."/>
            <person name="Specht M."/>
            <person name="Roy A.S."/>
            <person name="Kraemer L."/>
            <person name="Andreson R."/>
            <person name="Gutowska M.A."/>
            <person name="Wolf J."/>
            <person name="Bergner S.V."/>
            <person name="Schilhabel M.B."/>
            <person name="Klostermeier U.C."/>
            <person name="Beiko R.G."/>
            <person name="Rosenstiel P."/>
            <person name="Hippler M."/>
            <person name="Laroche J."/>
        </authorList>
    </citation>
    <scope>NUCLEOTIDE SEQUENCE [LARGE SCALE GENOMIC DNA]</scope>
    <source>
        <strain evidence="2 3">CCMP1005</strain>
    </source>
</reference>
<name>K0T2M3_THAOC</name>
<feature type="compositionally biased region" description="Basic residues" evidence="1">
    <location>
        <begin position="421"/>
        <end position="435"/>
    </location>
</feature>
<evidence type="ECO:0000313" key="3">
    <source>
        <dbReference type="Proteomes" id="UP000266841"/>
    </source>
</evidence>
<evidence type="ECO:0000313" key="2">
    <source>
        <dbReference type="EMBL" id="EJK71419.1"/>
    </source>
</evidence>
<dbReference type="Proteomes" id="UP000266841">
    <property type="component" value="Unassembled WGS sequence"/>
</dbReference>
<feature type="compositionally biased region" description="Basic and acidic residues" evidence="1">
    <location>
        <begin position="373"/>
        <end position="382"/>
    </location>
</feature>
<feature type="compositionally biased region" description="Basic residues" evidence="1">
    <location>
        <begin position="331"/>
        <end position="341"/>
    </location>
</feature>
<dbReference type="eggNOG" id="ENOG502QYFV">
    <property type="taxonomic scope" value="Eukaryota"/>
</dbReference>
<protein>
    <submittedName>
        <fullName evidence="2">Uncharacterized protein</fullName>
    </submittedName>
</protein>
<feature type="region of interest" description="Disordered" evidence="1">
    <location>
        <begin position="229"/>
        <end position="395"/>
    </location>
</feature>
<evidence type="ECO:0000256" key="1">
    <source>
        <dbReference type="SAM" id="MobiDB-lite"/>
    </source>
</evidence>
<organism evidence="2 3">
    <name type="scientific">Thalassiosira oceanica</name>
    <name type="common">Marine diatom</name>
    <dbReference type="NCBI Taxonomy" id="159749"/>
    <lineage>
        <taxon>Eukaryota</taxon>
        <taxon>Sar</taxon>
        <taxon>Stramenopiles</taxon>
        <taxon>Ochrophyta</taxon>
        <taxon>Bacillariophyta</taxon>
        <taxon>Coscinodiscophyceae</taxon>
        <taxon>Thalassiosirophycidae</taxon>
        <taxon>Thalassiosirales</taxon>
        <taxon>Thalassiosiraceae</taxon>
        <taxon>Thalassiosira</taxon>
    </lineage>
</organism>
<comment type="caution">
    <text evidence="2">The sequence shown here is derived from an EMBL/GenBank/DDBJ whole genome shotgun (WGS) entry which is preliminary data.</text>
</comment>
<feature type="region of interest" description="Disordered" evidence="1">
    <location>
        <begin position="408"/>
        <end position="441"/>
    </location>
</feature>